<dbReference type="Proteomes" id="UP000016931">
    <property type="component" value="Unassembled WGS sequence"/>
</dbReference>
<dbReference type="AlphaFoldDB" id="M3D082"/>
<gene>
    <name evidence="1" type="ORF">SEPMUDRAFT_120003</name>
</gene>
<dbReference type="GeneID" id="27898699"/>
<evidence type="ECO:0000313" key="1">
    <source>
        <dbReference type="EMBL" id="EMF10289.1"/>
    </source>
</evidence>
<proteinExistence type="predicted"/>
<organism evidence="1 2">
    <name type="scientific">Sphaerulina musiva (strain SO2202)</name>
    <name type="common">Poplar stem canker fungus</name>
    <name type="synonym">Septoria musiva</name>
    <dbReference type="NCBI Taxonomy" id="692275"/>
    <lineage>
        <taxon>Eukaryota</taxon>
        <taxon>Fungi</taxon>
        <taxon>Dikarya</taxon>
        <taxon>Ascomycota</taxon>
        <taxon>Pezizomycotina</taxon>
        <taxon>Dothideomycetes</taxon>
        <taxon>Dothideomycetidae</taxon>
        <taxon>Mycosphaerellales</taxon>
        <taxon>Mycosphaerellaceae</taxon>
        <taxon>Sphaerulina</taxon>
    </lineage>
</organism>
<protein>
    <submittedName>
        <fullName evidence="1">Uncharacterized protein</fullName>
    </submittedName>
</protein>
<keyword evidence="2" id="KW-1185">Reference proteome</keyword>
<sequence>MFEAGRGTWLQYIRGRDIYWGYGGDQLVPVHAHEATCSHIVSILGQSHQAVRQWAQWLFNGREREKKVGTL</sequence>
<dbReference type="HOGENOM" id="CLU_2741668_0_0_1"/>
<name>M3D082_SPHMS</name>
<evidence type="ECO:0000313" key="2">
    <source>
        <dbReference type="Proteomes" id="UP000016931"/>
    </source>
</evidence>
<dbReference type="RefSeq" id="XP_016758410.1">
    <property type="nucleotide sequence ID" value="XM_016901562.1"/>
</dbReference>
<dbReference type="EMBL" id="KB456268">
    <property type="protein sequence ID" value="EMF10289.1"/>
    <property type="molecule type" value="Genomic_DNA"/>
</dbReference>
<accession>M3D082</accession>
<reference evidence="1 2" key="1">
    <citation type="journal article" date="2012" name="PLoS Pathog.">
        <title>Diverse lifestyles and strategies of plant pathogenesis encoded in the genomes of eighteen Dothideomycetes fungi.</title>
        <authorList>
            <person name="Ohm R.A."/>
            <person name="Feau N."/>
            <person name="Henrissat B."/>
            <person name="Schoch C.L."/>
            <person name="Horwitz B.A."/>
            <person name="Barry K.W."/>
            <person name="Condon B.J."/>
            <person name="Copeland A.C."/>
            <person name="Dhillon B."/>
            <person name="Glaser F."/>
            <person name="Hesse C.N."/>
            <person name="Kosti I."/>
            <person name="LaButti K."/>
            <person name="Lindquist E.A."/>
            <person name="Lucas S."/>
            <person name="Salamov A.A."/>
            <person name="Bradshaw R.E."/>
            <person name="Ciuffetti L."/>
            <person name="Hamelin R.C."/>
            <person name="Kema G.H.J."/>
            <person name="Lawrence C."/>
            <person name="Scott J.A."/>
            <person name="Spatafora J.W."/>
            <person name="Turgeon B.G."/>
            <person name="de Wit P.J.G.M."/>
            <person name="Zhong S."/>
            <person name="Goodwin S.B."/>
            <person name="Grigoriev I.V."/>
        </authorList>
    </citation>
    <scope>NUCLEOTIDE SEQUENCE [LARGE SCALE GENOMIC DNA]</scope>
    <source>
        <strain evidence="1 2">SO2202</strain>
    </source>
</reference>